<feature type="region of interest" description="Disordered" evidence="1">
    <location>
        <begin position="1505"/>
        <end position="1526"/>
    </location>
</feature>
<feature type="compositionally biased region" description="Polar residues" evidence="1">
    <location>
        <begin position="1193"/>
        <end position="1206"/>
    </location>
</feature>
<gene>
    <name evidence="2" type="ORF">CC85DRAFT_311784</name>
</gene>
<feature type="compositionally biased region" description="Low complexity" evidence="1">
    <location>
        <begin position="207"/>
        <end position="223"/>
    </location>
</feature>
<feature type="compositionally biased region" description="Low complexity" evidence="1">
    <location>
        <begin position="321"/>
        <end position="337"/>
    </location>
</feature>
<feature type="compositionally biased region" description="Basic and acidic residues" evidence="1">
    <location>
        <begin position="944"/>
        <end position="956"/>
    </location>
</feature>
<dbReference type="Proteomes" id="UP000053611">
    <property type="component" value="Unassembled WGS sequence"/>
</dbReference>
<feature type="region of interest" description="Disordered" evidence="1">
    <location>
        <begin position="1157"/>
        <end position="1206"/>
    </location>
</feature>
<proteinExistence type="predicted"/>
<feature type="region of interest" description="Disordered" evidence="1">
    <location>
        <begin position="152"/>
        <end position="241"/>
    </location>
</feature>
<keyword evidence="3" id="KW-1185">Reference proteome</keyword>
<feature type="compositionally biased region" description="Low complexity" evidence="1">
    <location>
        <begin position="710"/>
        <end position="719"/>
    </location>
</feature>
<feature type="compositionally biased region" description="Low complexity" evidence="1">
    <location>
        <begin position="1098"/>
        <end position="1108"/>
    </location>
</feature>
<feature type="compositionally biased region" description="Pro residues" evidence="1">
    <location>
        <begin position="303"/>
        <end position="320"/>
    </location>
</feature>
<feature type="region of interest" description="Disordered" evidence="1">
    <location>
        <begin position="984"/>
        <end position="1019"/>
    </location>
</feature>
<feature type="region of interest" description="Disordered" evidence="1">
    <location>
        <begin position="894"/>
        <end position="962"/>
    </location>
</feature>
<feature type="region of interest" description="Disordered" evidence="1">
    <location>
        <begin position="1098"/>
        <end position="1126"/>
    </location>
</feature>
<sequence length="1901" mass="199524">MLAQSPAPKYAPHPGELSGETWPMSMADMTEELLRTRNRNRHNSLIHSSAYDNRAEAAAGAAALVGATHTGPSPYAAPAAPAAPSPLSGSAQPLERAPPAPAMASPPLAVSAQLQQNGSVAGPQRRSQLPPLRLPVSPFLADDYVLPSVVLTPPPDDLDAPVTLYPRASPDGDYPQRGMSTPILNGAAVPSPPRSASLPAISNEAVQQRGPQPPASAQAGPASVMGFQKPTPPFGRKHRSSVAAVVMPKKAEQVINEMERKSGARFDAEWNELVEELPSPSQSQANDARNAPVNNQPKTGAPLPFPSRPAPPPPSQPFPPTQQSRSPRQQQRSVSAPGEPLRPETPKTPKSKKGKLPKEPSTPTEASSKTPKAQRRRSLSLSALFSRKKKPNFDDLPPMPMPPTPKTPQRTEAPQLPDMPKSTTSEKRKTLLKRASFKDLFGGSNSAERKALRKTQSKPELHTGNRLVTEDAPPVPALPSTAPGFTAPRENKQVVPDALAALTANSNTAPSEPAVEMVPDLFAAFNSSQTSLQQRGVSAQLKGISAPSNPRRAESPFANFEHSTEFAASQQRLRQANGSQVSLTAPATEAKRAPSPLAHSPQKPAEKEEDPKAHRRSRSLSKRLSLSALFSKKKKDTDPVPDMPTLPSSYQRAVPAQQPPARQQASSQPGSIPKSASAQELPAVRAFSPMMNGTGEKARPVSAKPPPRTPTTARVPVPRMENGAEAVSPEKQVPAPPSEQEGPSSTVKKYPDPNISKQAPMPPAIAAAAAKLRGESAPIISAPAHVDGPKTDDSATLQARREQSTIPSSSAEYLRQQQDAIASHQHAQQALVQQFRSASEPISAGPPRSASEQSFQRAANPFAEQAPSAEVIQQAAALVRKPAPMQVVQRAEAEYRKDKEHAEKIEKLDEKPLPASWTTFDSEPKPHTTQPLKITKKSSLSAGSRDKETAPLRINKEQPISPPLPAAMAGAAVAGAAVAVVVTPTDASKPGSPGKPSSPQYKENPSFSFPPKPKAGAPTLFQPAPKIRRVSVPPLQPESLNSPHSAIPVPIQEAGGPFSDTPAQVQSTLAPSPALVNATLDAEPTAAPIINIITATPAHSPAPSHAGGESCDSTAHRDVVSPVPSETSRAVVTTAVRTSIVQTTPPVLTSAANMAMFNDNDERPQPGSPSDSEFTLPTLESHSPFASEEATPTDESFNQSTTPTKSSGMPAVLVAGASALAAAATAAVSAVSGKSESKEAEVPPVKEAQKTEELMDPVEPKTPDSVVETASVDHGLAYLDSSSVDTHESVQTPGVQPNAGFLSLRPVTDEDISAANETTSEEEVDTPVAKVKGTPVAETEDDDSATPTAIVRKVPVSEGPEAGAPVHEAPVIEQNERPAQSTHASKEEHPRSESVPPMHSPTLMPGGLSMSSLPTRLSVSPVAEGVAARPAQRSSIFAMAASAASAVSSAVSSAFADASETLDEIDEKIEKTVKAAPAIANIVPTATPGKAAAVNATVVQTGRESRQGSVFSARRRGSSSDDGASIYTTPMTDMDGDYFDSPSASTTSFETASSNATLSPETHTSMLPSYSNSARPPSIALFDDLPQPPFARPAAERRGSMPAALVASAARKRGVSSPIMGSSELPSVTMPSALGIGSRSGSRQGQRSATMPISTSDIANFTPPTLPAASADGHSEESSTFHLDTETITDSPTENFAALPDSPTSPRSPRSRMRDASSMYVVPFSPEMEELQHNEARTQTSSNYVPSSGVREHVRRASGGIRNALAAAGFGRSDEVRTVVSGQAQPIVPEMRNSVAVDYSSPGGSKRASAAPVGLGMWTADEIEELGPFRRIAEADTSMEESWSSGSDDHESPRTPRTPELDALVTPSVLPGPGTPSPADKGPKRTGAPFRALHVDMAAEA</sequence>
<feature type="region of interest" description="Disordered" evidence="1">
    <location>
        <begin position="1541"/>
        <end position="1572"/>
    </location>
</feature>
<feature type="compositionally biased region" description="Low complexity" evidence="1">
    <location>
        <begin position="1637"/>
        <end position="1648"/>
    </location>
</feature>
<feature type="region of interest" description="Disordered" evidence="1">
    <location>
        <begin position="1232"/>
        <end position="1265"/>
    </location>
</feature>
<feature type="compositionally biased region" description="Polar residues" evidence="1">
    <location>
        <begin position="1649"/>
        <end position="1663"/>
    </location>
</feature>
<feature type="compositionally biased region" description="Polar residues" evidence="1">
    <location>
        <begin position="1558"/>
        <end position="1572"/>
    </location>
</feature>
<dbReference type="EMBL" id="KQ087196">
    <property type="protein sequence ID" value="KLT43315.1"/>
    <property type="molecule type" value="Genomic_DNA"/>
</dbReference>
<protein>
    <submittedName>
        <fullName evidence="2">Uncharacterized protein</fullName>
    </submittedName>
</protein>
<organism evidence="2 3">
    <name type="scientific">Cutaneotrichosporon oleaginosum</name>
    <dbReference type="NCBI Taxonomy" id="879819"/>
    <lineage>
        <taxon>Eukaryota</taxon>
        <taxon>Fungi</taxon>
        <taxon>Dikarya</taxon>
        <taxon>Basidiomycota</taxon>
        <taxon>Agaricomycotina</taxon>
        <taxon>Tremellomycetes</taxon>
        <taxon>Trichosporonales</taxon>
        <taxon>Trichosporonaceae</taxon>
        <taxon>Cutaneotrichosporon</taxon>
    </lineage>
</organism>
<feature type="compositionally biased region" description="Polar residues" evidence="1">
    <location>
        <begin position="1168"/>
        <end position="1181"/>
    </location>
</feature>
<dbReference type="RefSeq" id="XP_018279806.1">
    <property type="nucleotide sequence ID" value="XM_018425980.1"/>
</dbReference>
<feature type="compositionally biased region" description="Pro residues" evidence="1">
    <location>
        <begin position="397"/>
        <end position="406"/>
    </location>
</feature>
<feature type="compositionally biased region" description="Polar residues" evidence="1">
    <location>
        <begin position="362"/>
        <end position="371"/>
    </location>
</feature>
<feature type="region of interest" description="Disordered" evidence="1">
    <location>
        <begin position="1631"/>
        <end position="1715"/>
    </location>
</feature>
<feature type="compositionally biased region" description="Low complexity" evidence="1">
    <location>
        <begin position="1541"/>
        <end position="1557"/>
    </location>
</feature>
<feature type="compositionally biased region" description="Low complexity" evidence="1">
    <location>
        <begin position="651"/>
        <end position="669"/>
    </location>
</feature>
<reference evidence="2 3" key="1">
    <citation type="submission" date="2015-03" db="EMBL/GenBank/DDBJ databases">
        <title>Genomics and transcriptomics of the oil-accumulating basidiomycete yeast T. oleaginosus allow insights into substrate utilization and the diverse evolutionary trajectories of mating systems in fungi.</title>
        <authorList>
            <consortium name="DOE Joint Genome Institute"/>
            <person name="Kourist R."/>
            <person name="Kracht O."/>
            <person name="Bracharz F."/>
            <person name="Lipzen A."/>
            <person name="Nolan M."/>
            <person name="Ohm R."/>
            <person name="Grigoriev I."/>
            <person name="Sun S."/>
            <person name="Heitman J."/>
            <person name="Bruck T."/>
            <person name="Nowrousian M."/>
        </authorList>
    </citation>
    <scope>NUCLEOTIDE SEQUENCE [LARGE SCALE GENOMIC DNA]</scope>
    <source>
        <strain evidence="2 3">IBC0246</strain>
    </source>
</reference>
<feature type="region of interest" description="Disordered" evidence="1">
    <location>
        <begin position="1836"/>
        <end position="1901"/>
    </location>
</feature>
<feature type="compositionally biased region" description="Polar residues" evidence="1">
    <location>
        <begin position="566"/>
        <end position="585"/>
    </location>
</feature>
<feature type="region of interest" description="Disordered" evidence="1">
    <location>
        <begin position="529"/>
        <end position="867"/>
    </location>
</feature>
<feature type="compositionally biased region" description="Basic and acidic residues" evidence="1">
    <location>
        <begin position="1247"/>
        <end position="1262"/>
    </location>
</feature>
<accession>A0A0J0XQC0</accession>
<feature type="region of interest" description="Disordered" evidence="1">
    <location>
        <begin position="1314"/>
        <end position="1412"/>
    </location>
</feature>
<feature type="compositionally biased region" description="Polar residues" evidence="1">
    <location>
        <begin position="916"/>
        <end position="942"/>
    </location>
</feature>
<feature type="compositionally biased region" description="Basic and acidic residues" evidence="1">
    <location>
        <begin position="1847"/>
        <end position="1860"/>
    </location>
</feature>
<evidence type="ECO:0000313" key="2">
    <source>
        <dbReference type="EMBL" id="KLT43315.1"/>
    </source>
</evidence>
<dbReference type="OrthoDB" id="2597045at2759"/>
<name>A0A0J0XQC0_9TREE</name>
<dbReference type="GeneID" id="28986583"/>
<feature type="region of interest" description="Disordered" evidence="1">
    <location>
        <begin position="1"/>
        <end position="22"/>
    </location>
</feature>
<evidence type="ECO:0000256" key="1">
    <source>
        <dbReference type="SAM" id="MobiDB-lite"/>
    </source>
</evidence>
<feature type="region of interest" description="Disordered" evidence="1">
    <location>
        <begin position="67"/>
        <end position="131"/>
    </location>
</feature>
<feature type="compositionally biased region" description="Basic and acidic residues" evidence="1">
    <location>
        <begin position="1673"/>
        <end position="1685"/>
    </location>
</feature>
<evidence type="ECO:0000313" key="3">
    <source>
        <dbReference type="Proteomes" id="UP000053611"/>
    </source>
</evidence>
<feature type="compositionally biased region" description="Polar residues" evidence="1">
    <location>
        <begin position="279"/>
        <end position="298"/>
    </location>
</feature>
<feature type="compositionally biased region" description="Low complexity" evidence="1">
    <location>
        <begin position="67"/>
        <end position="93"/>
    </location>
</feature>
<feature type="compositionally biased region" description="Polar residues" evidence="1">
    <location>
        <begin position="804"/>
        <end position="837"/>
    </location>
</feature>
<feature type="region of interest" description="Disordered" evidence="1">
    <location>
        <begin position="271"/>
        <end position="490"/>
    </location>
</feature>
<feature type="compositionally biased region" description="Low complexity" evidence="1">
    <location>
        <begin position="984"/>
        <end position="999"/>
    </location>
</feature>
<feature type="compositionally biased region" description="Basic and acidic residues" evidence="1">
    <location>
        <begin position="894"/>
        <end position="912"/>
    </location>
</feature>
<feature type="compositionally biased region" description="Basic and acidic residues" evidence="1">
    <location>
        <begin position="787"/>
        <end position="803"/>
    </location>
</feature>